<gene>
    <name evidence="3" type="ORF">K8F61_17090</name>
</gene>
<accession>A0ABY3RSQ0</accession>
<evidence type="ECO:0000313" key="4">
    <source>
        <dbReference type="Proteomes" id="UP001199642"/>
    </source>
</evidence>
<dbReference type="Proteomes" id="UP001199642">
    <property type="component" value="Chromosome"/>
</dbReference>
<feature type="transmembrane region" description="Helical" evidence="1">
    <location>
        <begin position="375"/>
        <end position="399"/>
    </location>
</feature>
<organism evidence="3 4">
    <name type="scientific">Microbacterium resistens</name>
    <dbReference type="NCBI Taxonomy" id="156977"/>
    <lineage>
        <taxon>Bacteria</taxon>
        <taxon>Bacillati</taxon>
        <taxon>Actinomycetota</taxon>
        <taxon>Actinomycetes</taxon>
        <taxon>Micrococcales</taxon>
        <taxon>Microbacteriaceae</taxon>
        <taxon>Microbacterium</taxon>
    </lineage>
</organism>
<evidence type="ECO:0000256" key="1">
    <source>
        <dbReference type="SAM" id="Phobius"/>
    </source>
</evidence>
<feature type="transmembrane region" description="Helical" evidence="1">
    <location>
        <begin position="497"/>
        <end position="517"/>
    </location>
</feature>
<dbReference type="InterPro" id="IPR010090">
    <property type="entry name" value="Phage_tape_meas"/>
</dbReference>
<keyword evidence="1" id="KW-1133">Transmembrane helix</keyword>
<evidence type="ECO:0000313" key="3">
    <source>
        <dbReference type="EMBL" id="UGS26320.1"/>
    </source>
</evidence>
<feature type="transmembrane region" description="Helical" evidence="1">
    <location>
        <begin position="411"/>
        <end position="430"/>
    </location>
</feature>
<dbReference type="EMBL" id="CP082781">
    <property type="protein sequence ID" value="UGS26320.1"/>
    <property type="molecule type" value="Genomic_DNA"/>
</dbReference>
<feature type="transmembrane region" description="Helical" evidence="1">
    <location>
        <begin position="468"/>
        <end position="485"/>
    </location>
</feature>
<keyword evidence="1" id="KW-0812">Transmembrane</keyword>
<dbReference type="Gene3D" id="1.20.120.20">
    <property type="entry name" value="Apolipoprotein"/>
    <property type="match status" value="1"/>
</dbReference>
<keyword evidence="1" id="KW-0472">Membrane</keyword>
<protein>
    <submittedName>
        <fullName evidence="3">Phage tail tape measure protein</fullName>
    </submittedName>
</protein>
<name>A0ABY3RSQ0_9MICO</name>
<keyword evidence="4" id="KW-1185">Reference proteome</keyword>
<dbReference type="Pfam" id="PF10145">
    <property type="entry name" value="PhageMin_Tail"/>
    <property type="match status" value="1"/>
</dbReference>
<sequence>MSSPGVELVTAWVRLVPTMEGATENVVKALAPGTKAAEAEGEKAGKGWSSKAKAAMAVGGAAAVAGTVAAFKGLYDIGSTFDDVTDTIRVGTGAQGAALDGLVETAKQVGLKVPAEFGKIGPTVADLNTRLGLSGKTLETVASQYLEAGRILGQDVDINATSAAFSAFRIEGDAVVGAMDDLFRVSQATGVGMNDLASGVQANAPALQNLGFGFQDSIALLGSLDKAGLNSTQVMASLSKGLVTLAKEGEQPQEAFRRVSSEIQGFIDEGNTAAALDLASKVFGTRGASQFVGALQSGVLNMNDLMAATGATGDTILGVGEETMDFAERWQMTMNTAMTALEPLATAVFTALGDGLTAAMPMLQALGAWVGENVGVIGVIAAVIGGTLVAAFVAWTASIWASTVALLANPITWVVLLIAGLIAAIVALVLNWDHVVKWITDVWNGFVAWLGDVWNGFVTWITDVWKGFLSWLSGVMSGFVTWWNGLWTGIGDFLRGLWDGIVAFFQAALDWIVNLFLNWTVYGLIMQHWDAIAGFFQDIWNGITRFIGDAIQNVANVIGSVTQGIANIWNGIWSGIGQFFSDVWNGILNAVWTFGGVFNDVFGGIAGFVSGAFSSVVDTVAGAVNGIIGLVNGAIDGLNSISVDIPDWVPLIGGQHWGLSIPSIPYLAKGATILPRPGGTVAVLAEAGRPESVVDTGLMNRALEEGIAGNGQSAATVQGPLVHVDQLIVDSDRRVDEVAQELYERAERAKRAGGRVNLGGAVTE</sequence>
<feature type="transmembrane region" description="Helical" evidence="1">
    <location>
        <begin position="344"/>
        <end position="363"/>
    </location>
</feature>
<feature type="domain" description="Phage tail tape measure protein" evidence="2">
    <location>
        <begin position="131"/>
        <end position="300"/>
    </location>
</feature>
<dbReference type="NCBIfam" id="TIGR01760">
    <property type="entry name" value="tape_meas_TP901"/>
    <property type="match status" value="1"/>
</dbReference>
<proteinExistence type="predicted"/>
<evidence type="ECO:0000259" key="2">
    <source>
        <dbReference type="Pfam" id="PF10145"/>
    </source>
</evidence>
<dbReference type="RefSeq" id="WP_231820029.1">
    <property type="nucleotide sequence ID" value="NZ_CP082781.1"/>
</dbReference>
<reference evidence="3 4" key="1">
    <citation type="submission" date="2023-01" db="EMBL/GenBank/DDBJ databases">
        <title>Characterization of estradiol degrading bacteria Microbacterium sp. MZT7 and reveal degrading genes through genome analysis.</title>
        <authorList>
            <person name="Hao P."/>
            <person name="Gao Y."/>
        </authorList>
    </citation>
    <scope>NUCLEOTIDE SEQUENCE [LARGE SCALE GENOMIC DNA]</scope>
    <source>
        <strain evidence="3 4">MZT7</strain>
    </source>
</reference>